<dbReference type="EMBL" id="CP000092">
    <property type="protein sequence ID" value="AAZ65247.1"/>
    <property type="molecule type" value="Genomic_DNA"/>
</dbReference>
<evidence type="ECO:0000313" key="1">
    <source>
        <dbReference type="EMBL" id="AAZ65247.1"/>
    </source>
</evidence>
<keyword evidence="1" id="KW-0614">Plasmid</keyword>
<dbReference type="HOGENOM" id="CLU_2842425_0_0_4"/>
<proteinExistence type="predicted"/>
<accession>Q46NK7</accession>
<dbReference type="AlphaFoldDB" id="Q46NK7"/>
<organism evidence="1">
    <name type="scientific">Cupriavidus pinatubonensis (strain JMP 134 / LMG 1197)</name>
    <name type="common">Cupriavidus necator (strain JMP 134)</name>
    <dbReference type="NCBI Taxonomy" id="264198"/>
    <lineage>
        <taxon>Bacteria</taxon>
        <taxon>Pseudomonadati</taxon>
        <taxon>Pseudomonadota</taxon>
        <taxon>Betaproteobacteria</taxon>
        <taxon>Burkholderiales</taxon>
        <taxon>Burkholderiaceae</taxon>
        <taxon>Cupriavidus</taxon>
    </lineage>
</organism>
<sequence>MPDLCAPAARLSDVVVRRLPRINKRPDPEIVREIFAELKAEVAYAAEVINPVVRDGHVTLKGEVE</sequence>
<name>Q46NK7_CUPPJ</name>
<reference evidence="1" key="1">
    <citation type="submission" date="2005-08" db="EMBL/GenBank/DDBJ databases">
        <title>Complete sequence of a megaplasmid of Ralstonia eutropha JMP134.</title>
        <authorList>
            <person name="Copeland A."/>
            <person name="Lucas S."/>
            <person name="Lapidus A."/>
            <person name="Barry K."/>
            <person name="Detter J.C."/>
            <person name="Glavina T."/>
            <person name="Hammon N."/>
            <person name="Israni S."/>
            <person name="Pitluck S."/>
            <person name="Goltsman E."/>
            <person name="Martinez M."/>
            <person name="Vergez L."/>
            <person name="Larimer F."/>
            <person name="Land M."/>
            <person name="Lykidis A."/>
            <person name="Richardson P."/>
        </authorList>
    </citation>
    <scope>NUCLEOTIDE SEQUENCE [LARGE SCALE GENOMIC DNA]</scope>
    <source>
        <strain evidence="1">JMP134</strain>
        <plasmid evidence="1">megaplasmid</plasmid>
    </source>
</reference>
<evidence type="ECO:0008006" key="2">
    <source>
        <dbReference type="Google" id="ProtNLM"/>
    </source>
</evidence>
<geneLocation type="plasmid" evidence="1">
    <name>megaplasmid</name>
</geneLocation>
<dbReference type="KEGG" id="reu:Reut_C5904"/>
<dbReference type="OrthoDB" id="870892at2"/>
<protein>
    <recommendedName>
        <fullName evidence="2">BON domain-containing protein</fullName>
    </recommendedName>
</protein>
<gene>
    <name evidence="1" type="ordered locus">Reut_C5904</name>
</gene>